<dbReference type="InterPro" id="IPR024607">
    <property type="entry name" value="Sulfatase_CS"/>
</dbReference>
<dbReference type="PROSITE" id="PS00149">
    <property type="entry name" value="SULFATASE_2"/>
    <property type="match status" value="1"/>
</dbReference>
<dbReference type="PANTHER" id="PTHR42693">
    <property type="entry name" value="ARYLSULFATASE FAMILY MEMBER"/>
    <property type="match status" value="1"/>
</dbReference>
<dbReference type="InterPro" id="IPR017850">
    <property type="entry name" value="Alkaline_phosphatase_core_sf"/>
</dbReference>
<organism evidence="6 7">
    <name type="scientific">Persicitalea jodogahamensis</name>
    <dbReference type="NCBI Taxonomy" id="402147"/>
    <lineage>
        <taxon>Bacteria</taxon>
        <taxon>Pseudomonadati</taxon>
        <taxon>Bacteroidota</taxon>
        <taxon>Cytophagia</taxon>
        <taxon>Cytophagales</taxon>
        <taxon>Spirosomataceae</taxon>
        <taxon>Persicitalea</taxon>
    </lineage>
</organism>
<protein>
    <submittedName>
        <fullName evidence="6">Arylsulfatase</fullName>
    </submittedName>
</protein>
<dbReference type="Pfam" id="PF00884">
    <property type="entry name" value="Sulfatase"/>
    <property type="match status" value="1"/>
</dbReference>
<comment type="caution">
    <text evidence="6">The sequence shown here is derived from an EMBL/GenBank/DDBJ whole genome shotgun (WGS) entry which is preliminary data.</text>
</comment>
<name>A0A8J3D5M1_9BACT</name>
<evidence type="ECO:0000256" key="3">
    <source>
        <dbReference type="ARBA" id="ARBA00022801"/>
    </source>
</evidence>
<keyword evidence="3" id="KW-0378">Hydrolase</keyword>
<dbReference type="Proteomes" id="UP000598271">
    <property type="component" value="Unassembled WGS sequence"/>
</dbReference>
<dbReference type="RefSeq" id="WP_189568287.1">
    <property type="nucleotide sequence ID" value="NZ_BMXF01000007.1"/>
</dbReference>
<dbReference type="AlphaFoldDB" id="A0A8J3D5M1"/>
<dbReference type="GO" id="GO:0004065">
    <property type="term" value="F:arylsulfatase activity"/>
    <property type="evidence" value="ECO:0007669"/>
    <property type="project" value="TreeGrafter"/>
</dbReference>
<keyword evidence="7" id="KW-1185">Reference proteome</keyword>
<gene>
    <name evidence="6" type="primary">aslA</name>
    <name evidence="6" type="ORF">GCM10007390_47640</name>
</gene>
<dbReference type="PROSITE" id="PS51257">
    <property type="entry name" value="PROKAR_LIPOPROTEIN"/>
    <property type="match status" value="1"/>
</dbReference>
<dbReference type="EMBL" id="BMXF01000007">
    <property type="protein sequence ID" value="GHB86532.1"/>
    <property type="molecule type" value="Genomic_DNA"/>
</dbReference>
<dbReference type="InterPro" id="IPR000917">
    <property type="entry name" value="Sulfatase_N"/>
</dbReference>
<feature type="domain" description="Sulfatase N-terminal" evidence="5">
    <location>
        <begin position="32"/>
        <end position="431"/>
    </location>
</feature>
<evidence type="ECO:0000259" key="5">
    <source>
        <dbReference type="Pfam" id="PF00884"/>
    </source>
</evidence>
<dbReference type="Gene3D" id="3.30.1120.10">
    <property type="match status" value="1"/>
</dbReference>
<evidence type="ECO:0000256" key="4">
    <source>
        <dbReference type="ARBA" id="ARBA00022837"/>
    </source>
</evidence>
<dbReference type="GO" id="GO:0046872">
    <property type="term" value="F:metal ion binding"/>
    <property type="evidence" value="ECO:0007669"/>
    <property type="project" value="UniProtKB-KW"/>
</dbReference>
<dbReference type="CDD" id="cd16025">
    <property type="entry name" value="PAS_like"/>
    <property type="match status" value="1"/>
</dbReference>
<dbReference type="InterPro" id="IPR050738">
    <property type="entry name" value="Sulfatase"/>
</dbReference>
<dbReference type="SUPFAM" id="SSF53649">
    <property type="entry name" value="Alkaline phosphatase-like"/>
    <property type="match status" value="1"/>
</dbReference>
<keyword evidence="4" id="KW-0106">Calcium</keyword>
<keyword evidence="2" id="KW-0479">Metal-binding</keyword>
<comment type="similarity">
    <text evidence="1">Belongs to the sulfatase family.</text>
</comment>
<dbReference type="FunFam" id="3.40.720.10:FF:000047">
    <property type="entry name" value="Arylsulfatase"/>
    <property type="match status" value="1"/>
</dbReference>
<evidence type="ECO:0000256" key="2">
    <source>
        <dbReference type="ARBA" id="ARBA00022723"/>
    </source>
</evidence>
<proteinExistence type="inferred from homology"/>
<accession>A0A8J3D5M1</accession>
<evidence type="ECO:0000313" key="7">
    <source>
        <dbReference type="Proteomes" id="UP000598271"/>
    </source>
</evidence>
<dbReference type="Gene3D" id="3.40.720.10">
    <property type="entry name" value="Alkaline Phosphatase, subunit A"/>
    <property type="match status" value="1"/>
</dbReference>
<sequence length="544" mass="61581">MKYFSFKDLVGFALLGFLFSCYTNPVERSSEPNIVVILADDMGYSDIGCFGSEIQTPNLDRLASGGVRLSSFYNNARCCPSRAALLTGLYPQQAGVGGMTDINVTIPEYQGYFNNHTITIADLLRQEGYSTYLAGKWHVGEEKEHWPLQHGFDRCFSLIQGAASYFDFLPYRNEKWPPGNQLTVVRNNTPLDLKDSAFYATDLYTNEAINMLNSHDKQKPFFLYLAYTAPHWPLHALPEDIARYENTYLAGWEAIRSSRYKRLKEIGLIGQSIRLSERNPAEPVWNRLTGDEKRKQAHLMAVYAAMIDRMDRNIGRLLLHLKKKGQLDNTAIFFLSDNGGSTAGSLTGGKYGHPRFSADALPGTPESLTGYGKSWANVSNTPFRYFKTDTYEGGIASPFIAWYPGRFRKNQIVEDAAHIVDIMPTLADLAGTRYPENHNNVALRPLEGNSLLGVLSGKAGLPDRPLFFEHMSNSGVIEGEWKLVRSRDQPWELYNLQKDRSETNNLAREFPDQLGRLTKKYEQWATKNNVLPWQKVEDAIPYKF</sequence>
<reference evidence="6 7" key="1">
    <citation type="journal article" date="2014" name="Int. J. Syst. Evol. Microbiol.">
        <title>Complete genome sequence of Corynebacterium casei LMG S-19264T (=DSM 44701T), isolated from a smear-ripened cheese.</title>
        <authorList>
            <consortium name="US DOE Joint Genome Institute (JGI-PGF)"/>
            <person name="Walter F."/>
            <person name="Albersmeier A."/>
            <person name="Kalinowski J."/>
            <person name="Ruckert C."/>
        </authorList>
    </citation>
    <scope>NUCLEOTIDE SEQUENCE [LARGE SCALE GENOMIC DNA]</scope>
    <source>
        <strain evidence="6 7">KCTC 12866</strain>
    </source>
</reference>
<evidence type="ECO:0000256" key="1">
    <source>
        <dbReference type="ARBA" id="ARBA00008779"/>
    </source>
</evidence>
<dbReference type="PANTHER" id="PTHR42693:SF53">
    <property type="entry name" value="ENDO-4-O-SULFATASE"/>
    <property type="match status" value="1"/>
</dbReference>
<evidence type="ECO:0000313" key="6">
    <source>
        <dbReference type="EMBL" id="GHB86532.1"/>
    </source>
</evidence>